<sequence>MKVSTQLLATGAIAFTATALAMPSMTKRVVDGTKVIGCFASAIMKGEEAWTPECAAAAATDFGFARKIDFGESTLDFTNPEPRSVGFSAPDLKVKLASFPGISWPVKEITSRFTVIDDGVAIAKYECSSAPAKVKGSILRSTIGNTILEVISGQEDKFSKLIADVISKPSRKFLINGNSDVTLEIPSFSRDSESSATGPPNTLTATNIGISAPVTLRTLDTIPIEHLSLTSLTKDADSGKTTMVHTIKVRNQSQLNLKLGDAMFNLLDANGELVGVASIPDLFLARGDNEMTATTTFNNLEAYDILRAQSNTYSIVGFEGSVKNPILANGMTVINSPFVIPKLEVA</sequence>
<dbReference type="RefSeq" id="XP_021884243.1">
    <property type="nucleotide sequence ID" value="XM_022028583.1"/>
</dbReference>
<protein>
    <submittedName>
        <fullName evidence="2">Uncharacterized protein</fullName>
    </submittedName>
</protein>
<evidence type="ECO:0000313" key="3">
    <source>
        <dbReference type="Proteomes" id="UP000193648"/>
    </source>
</evidence>
<keyword evidence="1" id="KW-0732">Signal</keyword>
<name>A0A1Y2GW03_9FUNG</name>
<feature type="signal peptide" evidence="1">
    <location>
        <begin position="1"/>
        <end position="21"/>
    </location>
</feature>
<organism evidence="2 3">
    <name type="scientific">Lobosporangium transversale</name>
    <dbReference type="NCBI Taxonomy" id="64571"/>
    <lineage>
        <taxon>Eukaryota</taxon>
        <taxon>Fungi</taxon>
        <taxon>Fungi incertae sedis</taxon>
        <taxon>Mucoromycota</taxon>
        <taxon>Mortierellomycotina</taxon>
        <taxon>Mortierellomycetes</taxon>
        <taxon>Mortierellales</taxon>
        <taxon>Mortierellaceae</taxon>
        <taxon>Lobosporangium</taxon>
    </lineage>
</organism>
<proteinExistence type="predicted"/>
<accession>A0A1Y2GW03</accession>
<dbReference type="AlphaFoldDB" id="A0A1Y2GW03"/>
<feature type="chain" id="PRO_5012666242" evidence="1">
    <location>
        <begin position="22"/>
        <end position="346"/>
    </location>
</feature>
<comment type="caution">
    <text evidence="2">The sequence shown here is derived from an EMBL/GenBank/DDBJ whole genome shotgun (WGS) entry which is preliminary data.</text>
</comment>
<gene>
    <name evidence="2" type="ORF">BCR41DRAFT_393665</name>
</gene>
<keyword evidence="3" id="KW-1185">Reference proteome</keyword>
<evidence type="ECO:0000256" key="1">
    <source>
        <dbReference type="SAM" id="SignalP"/>
    </source>
</evidence>
<dbReference type="Proteomes" id="UP000193648">
    <property type="component" value="Unassembled WGS sequence"/>
</dbReference>
<dbReference type="OrthoDB" id="2394524at2759"/>
<dbReference type="EMBL" id="MCFF01000007">
    <property type="protein sequence ID" value="ORZ26478.1"/>
    <property type="molecule type" value="Genomic_DNA"/>
</dbReference>
<evidence type="ECO:0000313" key="2">
    <source>
        <dbReference type="EMBL" id="ORZ26478.1"/>
    </source>
</evidence>
<dbReference type="InParanoid" id="A0A1Y2GW03"/>
<dbReference type="GeneID" id="33570426"/>
<reference evidence="2 3" key="1">
    <citation type="submission" date="2016-07" db="EMBL/GenBank/DDBJ databases">
        <title>Pervasive Adenine N6-methylation of Active Genes in Fungi.</title>
        <authorList>
            <consortium name="DOE Joint Genome Institute"/>
            <person name="Mondo S.J."/>
            <person name="Dannebaum R.O."/>
            <person name="Kuo R.C."/>
            <person name="Labutti K."/>
            <person name="Haridas S."/>
            <person name="Kuo A."/>
            <person name="Salamov A."/>
            <person name="Ahrendt S.R."/>
            <person name="Lipzen A."/>
            <person name="Sullivan W."/>
            <person name="Andreopoulos W.B."/>
            <person name="Clum A."/>
            <person name="Lindquist E."/>
            <person name="Daum C."/>
            <person name="Ramamoorthy G.K."/>
            <person name="Gryganskyi A."/>
            <person name="Culley D."/>
            <person name="Magnuson J.K."/>
            <person name="James T.Y."/>
            <person name="O'Malley M.A."/>
            <person name="Stajich J.E."/>
            <person name="Spatafora J.W."/>
            <person name="Visel A."/>
            <person name="Grigoriev I.V."/>
        </authorList>
    </citation>
    <scope>NUCLEOTIDE SEQUENCE [LARGE SCALE GENOMIC DNA]</scope>
    <source>
        <strain evidence="2 3">NRRL 3116</strain>
    </source>
</reference>